<feature type="domain" description="RlpA-like protein double-psi beta-barrel" evidence="5">
    <location>
        <begin position="36"/>
        <end position="125"/>
    </location>
</feature>
<dbReference type="EC" id="4.2.2.-" evidence="3"/>
<dbReference type="GO" id="GO:0008932">
    <property type="term" value="F:lytic endotransglycosylase activity"/>
    <property type="evidence" value="ECO:0007669"/>
    <property type="project" value="UniProtKB-UniRule"/>
</dbReference>
<comment type="function">
    <text evidence="3">Lytic transglycosylase with a strong preference for naked glycan strands that lack stem peptides.</text>
</comment>
<dbReference type="Pfam" id="PF03330">
    <property type="entry name" value="DPBB_1"/>
    <property type="match status" value="1"/>
</dbReference>
<proteinExistence type="inferred from homology"/>
<evidence type="ECO:0000256" key="3">
    <source>
        <dbReference type="HAMAP-Rule" id="MF_02071"/>
    </source>
</evidence>
<sequence>MVITLKNILAIAFISVIAGYSNAQPGGRSSWSGFAETGQASYYADKLQNRLTASGAIYKHELHTAAHKKLPFGSMVKVTNIKNGKSVVVKINDRGPFVKGRIIDLSKAAFSSIGSTSLGLINVKIEVLR</sequence>
<evidence type="ECO:0000256" key="1">
    <source>
        <dbReference type="ARBA" id="ARBA00023239"/>
    </source>
</evidence>
<name>A0A1H4A4U3_9GAMM</name>
<organism evidence="6 7">
    <name type="scientific">Microbulbifer marinus</name>
    <dbReference type="NCBI Taxonomy" id="658218"/>
    <lineage>
        <taxon>Bacteria</taxon>
        <taxon>Pseudomonadati</taxon>
        <taxon>Pseudomonadota</taxon>
        <taxon>Gammaproteobacteria</taxon>
        <taxon>Cellvibrionales</taxon>
        <taxon>Microbulbiferaceae</taxon>
        <taxon>Microbulbifer</taxon>
    </lineage>
</organism>
<dbReference type="PANTHER" id="PTHR34183">
    <property type="entry name" value="ENDOLYTIC PEPTIDOGLYCAN TRANSGLYCOSYLASE RLPA"/>
    <property type="match status" value="1"/>
</dbReference>
<dbReference type="Gene3D" id="2.40.40.10">
    <property type="entry name" value="RlpA-like domain"/>
    <property type="match status" value="1"/>
</dbReference>
<dbReference type="SUPFAM" id="SSF50685">
    <property type="entry name" value="Barwin-like endoglucanases"/>
    <property type="match status" value="1"/>
</dbReference>
<dbReference type="InterPro" id="IPR034718">
    <property type="entry name" value="RlpA"/>
</dbReference>
<dbReference type="InterPro" id="IPR036908">
    <property type="entry name" value="RlpA-like_sf"/>
</dbReference>
<dbReference type="NCBIfam" id="TIGR00413">
    <property type="entry name" value="rlpA"/>
    <property type="match status" value="1"/>
</dbReference>
<dbReference type="GO" id="GO:0000270">
    <property type="term" value="P:peptidoglycan metabolic process"/>
    <property type="evidence" value="ECO:0007669"/>
    <property type="project" value="UniProtKB-UniRule"/>
</dbReference>
<dbReference type="OrthoDB" id="9779128at2"/>
<dbReference type="STRING" id="658218.SAMN05216562_2538"/>
<evidence type="ECO:0000259" key="5">
    <source>
        <dbReference type="Pfam" id="PF03330"/>
    </source>
</evidence>
<dbReference type="RefSeq" id="WP_091389014.1">
    <property type="nucleotide sequence ID" value="NZ_FNQO01000003.1"/>
</dbReference>
<dbReference type="EMBL" id="FNQO01000003">
    <property type="protein sequence ID" value="SEA30798.1"/>
    <property type="molecule type" value="Genomic_DNA"/>
</dbReference>
<protein>
    <recommendedName>
        <fullName evidence="3">Endolytic peptidoglycan transglycosylase RlpA</fullName>
        <ecNumber evidence="3">4.2.2.-</ecNumber>
    </recommendedName>
</protein>
<dbReference type="AlphaFoldDB" id="A0A1H4A4U3"/>
<dbReference type="InterPro" id="IPR012997">
    <property type="entry name" value="RplA"/>
</dbReference>
<keyword evidence="1 3" id="KW-0456">Lyase</keyword>
<keyword evidence="7" id="KW-1185">Reference proteome</keyword>
<dbReference type="PANTHER" id="PTHR34183:SF8">
    <property type="entry name" value="ENDOLYTIC PEPTIDOGLYCAN TRANSGLYCOSYLASE RLPA-RELATED"/>
    <property type="match status" value="1"/>
</dbReference>
<dbReference type="InterPro" id="IPR009009">
    <property type="entry name" value="RlpA-like_DPBB"/>
</dbReference>
<dbReference type="Proteomes" id="UP000198658">
    <property type="component" value="Unassembled WGS sequence"/>
</dbReference>
<evidence type="ECO:0000256" key="4">
    <source>
        <dbReference type="RuleBase" id="RU003495"/>
    </source>
</evidence>
<keyword evidence="6" id="KW-0449">Lipoprotein</keyword>
<comment type="similarity">
    <text evidence="3 4">Belongs to the RlpA family.</text>
</comment>
<gene>
    <name evidence="3" type="primary">rlpA</name>
    <name evidence="6" type="ORF">SAMN05216562_2538</name>
</gene>
<accession>A0A1H4A4U3</accession>
<dbReference type="HAMAP" id="MF_02071">
    <property type="entry name" value="RlpA"/>
    <property type="match status" value="1"/>
</dbReference>
<dbReference type="CDD" id="cd22268">
    <property type="entry name" value="DPBB_RlpA-like"/>
    <property type="match status" value="1"/>
</dbReference>
<evidence type="ECO:0000256" key="2">
    <source>
        <dbReference type="ARBA" id="ARBA00023316"/>
    </source>
</evidence>
<evidence type="ECO:0000313" key="7">
    <source>
        <dbReference type="Proteomes" id="UP000198658"/>
    </source>
</evidence>
<reference evidence="7" key="1">
    <citation type="submission" date="2016-10" db="EMBL/GenBank/DDBJ databases">
        <authorList>
            <person name="Varghese N."/>
            <person name="Submissions S."/>
        </authorList>
    </citation>
    <scope>NUCLEOTIDE SEQUENCE [LARGE SCALE GENOMIC DNA]</scope>
    <source>
        <strain evidence="7">CGMCC 1.10657</strain>
    </source>
</reference>
<keyword evidence="2 3" id="KW-0961">Cell wall biogenesis/degradation</keyword>
<dbReference type="GO" id="GO:0071555">
    <property type="term" value="P:cell wall organization"/>
    <property type="evidence" value="ECO:0007669"/>
    <property type="project" value="UniProtKB-KW"/>
</dbReference>
<evidence type="ECO:0000313" key="6">
    <source>
        <dbReference type="EMBL" id="SEA30798.1"/>
    </source>
</evidence>